<organism evidence="2 3">
    <name type="scientific">Selenomonas bovis</name>
    <dbReference type="NCBI Taxonomy" id="416586"/>
    <lineage>
        <taxon>Bacteria</taxon>
        <taxon>Bacillati</taxon>
        <taxon>Bacillota</taxon>
        <taxon>Negativicutes</taxon>
        <taxon>Selenomonadales</taxon>
        <taxon>Selenomonadaceae</taxon>
        <taxon>Selenomonas</taxon>
    </lineage>
</organism>
<keyword evidence="1" id="KW-0472">Membrane</keyword>
<gene>
    <name evidence="2" type="ORF">HF878_02775</name>
</gene>
<dbReference type="EMBL" id="JABAFA010000004">
    <property type="protein sequence ID" value="NMD98410.1"/>
    <property type="molecule type" value="Genomic_DNA"/>
</dbReference>
<keyword evidence="3" id="KW-1185">Reference proteome</keyword>
<name>A0A848B2I9_9FIRM</name>
<evidence type="ECO:0000313" key="2">
    <source>
        <dbReference type="EMBL" id="NMD98410.1"/>
    </source>
</evidence>
<dbReference type="RefSeq" id="WP_164176079.1">
    <property type="nucleotide sequence ID" value="NZ_JABAFA010000004.1"/>
</dbReference>
<evidence type="ECO:0000256" key="1">
    <source>
        <dbReference type="SAM" id="Phobius"/>
    </source>
</evidence>
<reference evidence="2 3" key="1">
    <citation type="submission" date="2020-04" db="EMBL/GenBank/DDBJ databases">
        <authorList>
            <person name="Hitch T.C.A."/>
            <person name="Wylensek D."/>
            <person name="Clavel T."/>
        </authorList>
    </citation>
    <scope>NUCLEOTIDE SEQUENCE [LARGE SCALE GENOMIC DNA]</scope>
    <source>
        <strain evidence="2 3">PG-130-P53-12</strain>
    </source>
</reference>
<dbReference type="AlphaFoldDB" id="A0A848B2I9"/>
<accession>A0A848B2I9</accession>
<feature type="transmembrane region" description="Helical" evidence="1">
    <location>
        <begin position="12"/>
        <end position="31"/>
    </location>
</feature>
<keyword evidence="1" id="KW-0812">Transmembrane</keyword>
<protein>
    <submittedName>
        <fullName evidence="2">Uncharacterized protein</fullName>
    </submittedName>
</protein>
<keyword evidence="1" id="KW-1133">Transmembrane helix</keyword>
<proteinExistence type="predicted"/>
<sequence length="170" mass="18722">MAKEGERGFFALGIALPLWMAALLGIGAFFFQYMHMVLAEKADLELSEEVHTALQLILTDAAEAQSVRMSGTAHAQTLEFRKAASDLSGWRVTSYRLHELDGLKKLYRGHINLGGFQPLTGESIVGNVAIDEFSIRILPNGLYHLRLVGRSLLTGHRVEQTAEFPAQGGR</sequence>
<comment type="caution">
    <text evidence="2">The sequence shown here is derived from an EMBL/GenBank/DDBJ whole genome shotgun (WGS) entry which is preliminary data.</text>
</comment>
<dbReference type="Proteomes" id="UP000543804">
    <property type="component" value="Unassembled WGS sequence"/>
</dbReference>
<evidence type="ECO:0000313" key="3">
    <source>
        <dbReference type="Proteomes" id="UP000543804"/>
    </source>
</evidence>